<organism evidence="2">
    <name type="scientific">uncultured Gemmatimonadota bacterium</name>
    <dbReference type="NCBI Taxonomy" id="203437"/>
    <lineage>
        <taxon>Bacteria</taxon>
        <taxon>Pseudomonadati</taxon>
        <taxon>Gemmatimonadota</taxon>
        <taxon>environmental samples</taxon>
    </lineage>
</organism>
<sequence>GGWHPRSRGGARPRGGAARKSPGAAERVLVAHRPPHRHYPM</sequence>
<feature type="compositionally biased region" description="Basic residues" evidence="1">
    <location>
        <begin position="1"/>
        <end position="11"/>
    </location>
</feature>
<name>A0A6J4N5B9_9BACT</name>
<dbReference type="EMBL" id="CADCTV010001030">
    <property type="protein sequence ID" value="CAA9374676.1"/>
    <property type="molecule type" value="Genomic_DNA"/>
</dbReference>
<gene>
    <name evidence="2" type="ORF">AVDCRST_MAG89-4900</name>
</gene>
<evidence type="ECO:0000313" key="2">
    <source>
        <dbReference type="EMBL" id="CAA9374676.1"/>
    </source>
</evidence>
<feature type="non-terminal residue" evidence="2">
    <location>
        <position position="1"/>
    </location>
</feature>
<proteinExistence type="predicted"/>
<evidence type="ECO:0000256" key="1">
    <source>
        <dbReference type="SAM" id="MobiDB-lite"/>
    </source>
</evidence>
<feature type="region of interest" description="Disordered" evidence="1">
    <location>
        <begin position="1"/>
        <end position="41"/>
    </location>
</feature>
<accession>A0A6J4N5B9</accession>
<protein>
    <submittedName>
        <fullName evidence="2">Uncharacterized protein</fullName>
    </submittedName>
</protein>
<reference evidence="2" key="1">
    <citation type="submission" date="2020-02" db="EMBL/GenBank/DDBJ databases">
        <authorList>
            <person name="Meier V. D."/>
        </authorList>
    </citation>
    <scope>NUCLEOTIDE SEQUENCE</scope>
    <source>
        <strain evidence="2">AVDCRST_MAG89</strain>
    </source>
</reference>
<feature type="compositionally biased region" description="Low complexity" evidence="1">
    <location>
        <begin position="12"/>
        <end position="25"/>
    </location>
</feature>
<dbReference type="AlphaFoldDB" id="A0A6J4N5B9"/>
<feature type="non-terminal residue" evidence="2">
    <location>
        <position position="41"/>
    </location>
</feature>